<evidence type="ECO:0000256" key="1">
    <source>
        <dbReference type="SAM" id="MobiDB-lite"/>
    </source>
</evidence>
<proteinExistence type="predicted"/>
<accession>A0ABQ9UWI6</accession>
<keyword evidence="3" id="KW-1185">Reference proteome</keyword>
<sequence length="183" mass="19391">MPLKDISGARSHLVLALSLGPGRPSHRPFLAQLASHKLSGQLLPPSGLSRPEASSPGPASPGLAPSCARPLWAQPLPLSGPSRPRSWPHCDLRSAQLLPLWQPVSTGPARGLPVAPSGQTGAPRWPSCAQRWRSGILSLSRMSSSQPLWAQPLLPAASKGQPSVLASQQPLWTRLLPSSRRPL</sequence>
<reference evidence="2 3" key="1">
    <citation type="submission" date="2023-05" db="EMBL/GenBank/DDBJ databases">
        <title>B98-5 Cell Line De Novo Hybrid Assembly: An Optical Mapping Approach.</title>
        <authorList>
            <person name="Kananen K."/>
            <person name="Auerbach J.A."/>
            <person name="Kautto E."/>
            <person name="Blachly J.S."/>
        </authorList>
    </citation>
    <scope>NUCLEOTIDE SEQUENCE [LARGE SCALE GENOMIC DNA]</scope>
    <source>
        <strain evidence="2">B95-8</strain>
        <tissue evidence="2">Cell line</tissue>
    </source>
</reference>
<dbReference type="EMBL" id="JASSZA010000009">
    <property type="protein sequence ID" value="KAK2101464.1"/>
    <property type="molecule type" value="Genomic_DNA"/>
</dbReference>
<dbReference type="Proteomes" id="UP001266305">
    <property type="component" value="Unassembled WGS sequence"/>
</dbReference>
<evidence type="ECO:0000313" key="2">
    <source>
        <dbReference type="EMBL" id="KAK2101464.1"/>
    </source>
</evidence>
<organism evidence="2 3">
    <name type="scientific">Saguinus oedipus</name>
    <name type="common">Cotton-top tamarin</name>
    <name type="synonym">Oedipomidas oedipus</name>
    <dbReference type="NCBI Taxonomy" id="9490"/>
    <lineage>
        <taxon>Eukaryota</taxon>
        <taxon>Metazoa</taxon>
        <taxon>Chordata</taxon>
        <taxon>Craniata</taxon>
        <taxon>Vertebrata</taxon>
        <taxon>Euteleostomi</taxon>
        <taxon>Mammalia</taxon>
        <taxon>Eutheria</taxon>
        <taxon>Euarchontoglires</taxon>
        <taxon>Primates</taxon>
        <taxon>Haplorrhini</taxon>
        <taxon>Platyrrhini</taxon>
        <taxon>Cebidae</taxon>
        <taxon>Callitrichinae</taxon>
        <taxon>Saguinus</taxon>
    </lineage>
</organism>
<evidence type="ECO:0000313" key="3">
    <source>
        <dbReference type="Proteomes" id="UP001266305"/>
    </source>
</evidence>
<feature type="region of interest" description="Disordered" evidence="1">
    <location>
        <begin position="41"/>
        <end position="66"/>
    </location>
</feature>
<name>A0ABQ9UWI6_SAGOE</name>
<gene>
    <name evidence="2" type="ORF">P7K49_019130</name>
</gene>
<protein>
    <submittedName>
        <fullName evidence="2">Uncharacterized protein</fullName>
    </submittedName>
</protein>
<comment type="caution">
    <text evidence="2">The sequence shown here is derived from an EMBL/GenBank/DDBJ whole genome shotgun (WGS) entry which is preliminary data.</text>
</comment>